<dbReference type="PANTHER" id="PTHR41913">
    <property type="entry name" value="DUF1684 DOMAIN-CONTAINING PROTEIN"/>
    <property type="match status" value="1"/>
</dbReference>
<gene>
    <name evidence="2" type="ORF">HUG10_02480</name>
</gene>
<feature type="region of interest" description="Disordered" evidence="1">
    <location>
        <begin position="21"/>
        <end position="43"/>
    </location>
</feature>
<evidence type="ECO:0000313" key="3">
    <source>
        <dbReference type="Proteomes" id="UP000509750"/>
    </source>
</evidence>
<sequence length="184" mass="21359">MSDDVGRFYVERVRERRRHKDEFFADHPQSPIPTAERSDFEGLRYFDPDPDYRVEAELREHDEPEEIAVETTGEGERRYRNVGEFRFRLAGEDVTLNAYRSPGDDSRLWVPFRDGTSGDGTYPAGRYLDLEDPDDRTEGGAWVLDFNEAYSPYCAYSEAYECPLVPIENWLDVSVRAGEKTPEK</sequence>
<reference evidence="2 3" key="1">
    <citation type="submission" date="2020-07" db="EMBL/GenBank/DDBJ databases">
        <title>Gai3-2, isolated from salt lake.</title>
        <authorList>
            <person name="Cui H."/>
            <person name="Shi X."/>
        </authorList>
    </citation>
    <scope>NUCLEOTIDE SEQUENCE [LARGE SCALE GENOMIC DNA]</scope>
    <source>
        <strain evidence="2 3">Gai3-2</strain>
    </source>
</reference>
<dbReference type="Pfam" id="PF07920">
    <property type="entry name" value="DUF1684"/>
    <property type="match status" value="1"/>
</dbReference>
<dbReference type="PANTHER" id="PTHR41913:SF1">
    <property type="entry name" value="DUF1684 DOMAIN-CONTAINING PROTEIN"/>
    <property type="match status" value="1"/>
</dbReference>
<evidence type="ECO:0000313" key="2">
    <source>
        <dbReference type="EMBL" id="QLG26474.1"/>
    </source>
</evidence>
<keyword evidence="3" id="KW-1185">Reference proteome</keyword>
<proteinExistence type="predicted"/>
<dbReference type="KEGG" id="halg:HUG10_02480"/>
<dbReference type="GeneID" id="56027663"/>
<dbReference type="InterPro" id="IPR012467">
    <property type="entry name" value="DUF1684"/>
</dbReference>
<dbReference type="AlphaFoldDB" id="A0A7D5K668"/>
<dbReference type="Proteomes" id="UP000509750">
    <property type="component" value="Chromosome"/>
</dbReference>
<dbReference type="EMBL" id="CP058529">
    <property type="protein sequence ID" value="QLG26474.1"/>
    <property type="molecule type" value="Genomic_DNA"/>
</dbReference>
<dbReference type="RefSeq" id="WP_179168049.1">
    <property type="nucleotide sequence ID" value="NZ_CP058529.1"/>
</dbReference>
<dbReference type="OrthoDB" id="334216at2157"/>
<organism evidence="2 3">
    <name type="scientific">Halorarum halophilum</name>
    <dbReference type="NCBI Taxonomy" id="2743090"/>
    <lineage>
        <taxon>Archaea</taxon>
        <taxon>Methanobacteriati</taxon>
        <taxon>Methanobacteriota</taxon>
        <taxon>Stenosarchaea group</taxon>
        <taxon>Halobacteria</taxon>
        <taxon>Halobacteriales</taxon>
        <taxon>Haloferacaceae</taxon>
        <taxon>Halorarum</taxon>
    </lineage>
</organism>
<name>A0A7D5K668_9EURY</name>
<accession>A0A7D5K668</accession>
<protein>
    <submittedName>
        <fullName evidence="2">DUF1684 domain-containing protein</fullName>
    </submittedName>
</protein>
<evidence type="ECO:0000256" key="1">
    <source>
        <dbReference type="SAM" id="MobiDB-lite"/>
    </source>
</evidence>
<dbReference type="Gene3D" id="6.10.250.1680">
    <property type="match status" value="1"/>
</dbReference>